<organism evidence="1 2">
    <name type="scientific">Streptomyces citrinus</name>
    <dbReference type="NCBI Taxonomy" id="3118173"/>
    <lineage>
        <taxon>Bacteria</taxon>
        <taxon>Bacillati</taxon>
        <taxon>Actinomycetota</taxon>
        <taxon>Actinomycetes</taxon>
        <taxon>Kitasatosporales</taxon>
        <taxon>Streptomycetaceae</taxon>
        <taxon>Streptomyces</taxon>
    </lineage>
</organism>
<keyword evidence="2" id="KW-1185">Reference proteome</keyword>
<gene>
    <name evidence="1" type="ORF">V2W30_14455</name>
</gene>
<reference evidence="1" key="1">
    <citation type="journal article" date="2025" name="Int. J. Syst. Evol. Microbiol.">
        <title>Streptomyces citrinus sp. nov., with yellow diffusible pigment.</title>
        <authorList>
            <person name="He Y."/>
            <person name="Yang E."/>
            <person name="Xu J."/>
            <person name="Sun Y."/>
            <person name="Sun L."/>
        </authorList>
    </citation>
    <scope>NUCLEOTIDE SEQUENCE</scope>
    <source>
        <strain evidence="1">Q6</strain>
    </source>
</reference>
<name>A0ACD5AC14_9ACTN</name>
<accession>A0ACD5AC14</accession>
<proteinExistence type="predicted"/>
<sequence length="208" mass="22712">MTWRDVEPAKHPFDPSRALDAVRAVVASPDPESGRPRGLWSDNSIAQGLAEHYGTWAFGWYTAMQLYPDSGTVIRELPPCGLGARDLDQQARRYTDALLQWRGWLEELAAAFAPFVPGPDSDAATRRQLRESGVAALVTLVVERTQAGELWLGTCAQALTWFLEATGVPVAEAEELVDDIVDGEFASWVAPDAEAIGRARKAVGEHRA</sequence>
<protein>
    <submittedName>
        <fullName evidence="1">Uncharacterized protein</fullName>
    </submittedName>
</protein>
<dbReference type="Proteomes" id="UP001432251">
    <property type="component" value="Chromosome"/>
</dbReference>
<evidence type="ECO:0000313" key="2">
    <source>
        <dbReference type="Proteomes" id="UP001432251"/>
    </source>
</evidence>
<dbReference type="EMBL" id="CP146022">
    <property type="protein sequence ID" value="WWQ64429.1"/>
    <property type="molecule type" value="Genomic_DNA"/>
</dbReference>
<evidence type="ECO:0000313" key="1">
    <source>
        <dbReference type="EMBL" id="WWQ64429.1"/>
    </source>
</evidence>